<name>A0A2W7QTM5_9BACT</name>
<evidence type="ECO:0000313" key="1">
    <source>
        <dbReference type="EMBL" id="PZX51998.1"/>
    </source>
</evidence>
<dbReference type="Proteomes" id="UP000248882">
    <property type="component" value="Unassembled WGS sequence"/>
</dbReference>
<dbReference type="EMBL" id="QKZT01000008">
    <property type="protein sequence ID" value="PZX51998.1"/>
    <property type="molecule type" value="Genomic_DNA"/>
</dbReference>
<dbReference type="OrthoDB" id="839304at2"/>
<proteinExistence type="predicted"/>
<accession>A0A2W7QTM5</accession>
<reference evidence="1 2" key="1">
    <citation type="submission" date="2018-06" db="EMBL/GenBank/DDBJ databases">
        <title>Genomic Encyclopedia of Archaeal and Bacterial Type Strains, Phase II (KMG-II): from individual species to whole genera.</title>
        <authorList>
            <person name="Goeker M."/>
        </authorList>
    </citation>
    <scope>NUCLEOTIDE SEQUENCE [LARGE SCALE GENOMIC DNA]</scope>
    <source>
        <strain evidence="1 2">DSM 19830</strain>
    </source>
</reference>
<keyword evidence="2" id="KW-1185">Reference proteome</keyword>
<gene>
    <name evidence="1" type="ORF">LV85_02147</name>
</gene>
<sequence>MIIQTSTANFLIERSEHKSPCIKISSNSEEELYRFFGSLEIKANNDLEYGYEVFACKQEFANAMIIMVKEIDYSDFAEFSLQMA</sequence>
<dbReference type="RefSeq" id="WP_111319161.1">
    <property type="nucleotide sequence ID" value="NZ_QKZT01000008.1"/>
</dbReference>
<dbReference type="AlphaFoldDB" id="A0A2W7QTM5"/>
<protein>
    <submittedName>
        <fullName evidence="1">Uncharacterized protein</fullName>
    </submittedName>
</protein>
<organism evidence="1 2">
    <name type="scientific">Algoriphagus chordae</name>
    <dbReference type="NCBI Taxonomy" id="237019"/>
    <lineage>
        <taxon>Bacteria</taxon>
        <taxon>Pseudomonadati</taxon>
        <taxon>Bacteroidota</taxon>
        <taxon>Cytophagia</taxon>
        <taxon>Cytophagales</taxon>
        <taxon>Cyclobacteriaceae</taxon>
        <taxon>Algoriphagus</taxon>
    </lineage>
</organism>
<comment type="caution">
    <text evidence="1">The sequence shown here is derived from an EMBL/GenBank/DDBJ whole genome shotgun (WGS) entry which is preliminary data.</text>
</comment>
<evidence type="ECO:0000313" key="2">
    <source>
        <dbReference type="Proteomes" id="UP000248882"/>
    </source>
</evidence>